<evidence type="ECO:0000256" key="6">
    <source>
        <dbReference type="ARBA" id="ARBA00022723"/>
    </source>
</evidence>
<dbReference type="PROSITE" id="PS00437">
    <property type="entry name" value="CATALASE_1"/>
    <property type="match status" value="1"/>
</dbReference>
<evidence type="ECO:0000256" key="1">
    <source>
        <dbReference type="ARBA" id="ARBA00001971"/>
    </source>
</evidence>
<evidence type="ECO:0000313" key="12">
    <source>
        <dbReference type="Proteomes" id="UP001479436"/>
    </source>
</evidence>
<name>A0ABR2VSM8_9FUNG</name>
<dbReference type="PRINTS" id="PR00067">
    <property type="entry name" value="CATALASE"/>
</dbReference>
<evidence type="ECO:0000259" key="10">
    <source>
        <dbReference type="SMART" id="SM01060"/>
    </source>
</evidence>
<dbReference type="InterPro" id="IPR002226">
    <property type="entry name" value="Catalase_haem_BS"/>
</dbReference>
<dbReference type="Pfam" id="PF18011">
    <property type="entry name" value="Catalase_C"/>
    <property type="match status" value="1"/>
</dbReference>
<evidence type="ECO:0000256" key="5">
    <source>
        <dbReference type="ARBA" id="ARBA00022617"/>
    </source>
</evidence>
<comment type="similarity">
    <text evidence="2">Belongs to the catalase family.</text>
</comment>
<dbReference type="InterPro" id="IPR043156">
    <property type="entry name" value="Catalase_clade2_helical"/>
</dbReference>
<evidence type="ECO:0000256" key="2">
    <source>
        <dbReference type="ARBA" id="ARBA00005329"/>
    </source>
</evidence>
<dbReference type="InterPro" id="IPR041399">
    <property type="entry name" value="Catalase_large_C"/>
</dbReference>
<dbReference type="SUPFAM" id="SSF56634">
    <property type="entry name" value="Heme-dependent catalase-like"/>
    <property type="match status" value="1"/>
</dbReference>
<sequence length="529" mass="59580">MPQAGTAHDTTYDFFSEFPESLHTVLWAFSGRGIPRSLRMMEGFGIHTFRLVNPDGKSVFIKWHWKPVQGLATLVWDEAQKIGGKDPDFHRRDLYTAINNGDFPEWELGVQIIPEEDEFKYDFDLLDPTKIVPESLVPVTKIGKMTLNRNVDNYFAETEQVSFHLGHVVPGIDFTNDPLLQGRLFSYLDTQLNRHGSANYHQIPINRPINAVHNNQRDGFMQTTINKGKVAYFPNNLQNNSPRMASSNVGGYESYADKVDGKKERGTAPSFFDYFSQPQLFYNSLTENEQQQLIAAARFELGKTKSQLIRDKMIELLNNVDHNLARRVAIAIGVELPTEVTNVNKKKKSVGLSIEKYPKTNIKTRTVAILVADGVDNSQVEAMYNSLKSKGAYPDLVGPYLGKIKNLNMIVKNTFTTTSSVLYDAVYVPGGRKSIEMLLSQSSAFQYDEPIEFVREAYRHGKPIAATGEGVELINRAGIPYKKKGLVVNELKGVITCESPNTSEVSESFADAILTARFWDRMKMDPTEL</sequence>
<dbReference type="InterPro" id="IPR018028">
    <property type="entry name" value="Catalase"/>
</dbReference>
<dbReference type="SMART" id="SM01060">
    <property type="entry name" value="Catalase"/>
    <property type="match status" value="1"/>
</dbReference>
<dbReference type="Pfam" id="PF00199">
    <property type="entry name" value="Catalase"/>
    <property type="match status" value="1"/>
</dbReference>
<dbReference type="SUPFAM" id="SSF52317">
    <property type="entry name" value="Class I glutamine amidotransferase-like"/>
    <property type="match status" value="1"/>
</dbReference>
<comment type="caution">
    <text evidence="11">The sequence shown here is derived from an EMBL/GenBank/DDBJ whole genome shotgun (WGS) entry which is preliminary data.</text>
</comment>
<reference evidence="11 12" key="1">
    <citation type="submission" date="2023-04" db="EMBL/GenBank/DDBJ databases">
        <title>Genome of Basidiobolus ranarum AG-B5.</title>
        <authorList>
            <person name="Stajich J.E."/>
            <person name="Carter-House D."/>
            <person name="Gryganskyi A."/>
        </authorList>
    </citation>
    <scope>NUCLEOTIDE SEQUENCE [LARGE SCALE GENOMIC DNA]</scope>
    <source>
        <strain evidence="11 12">AG-B5</strain>
    </source>
</reference>
<accession>A0ABR2VSM8</accession>
<evidence type="ECO:0000256" key="9">
    <source>
        <dbReference type="ARBA" id="ARBA00023324"/>
    </source>
</evidence>
<dbReference type="PANTHER" id="PTHR42821">
    <property type="entry name" value="CATALASE"/>
    <property type="match status" value="1"/>
</dbReference>
<dbReference type="EC" id="1.11.1.6" evidence="3"/>
<proteinExistence type="inferred from homology"/>
<evidence type="ECO:0000256" key="3">
    <source>
        <dbReference type="ARBA" id="ARBA00012314"/>
    </source>
</evidence>
<evidence type="ECO:0000256" key="4">
    <source>
        <dbReference type="ARBA" id="ARBA00022559"/>
    </source>
</evidence>
<dbReference type="PANTHER" id="PTHR42821:SF1">
    <property type="entry name" value="CATALASE-B"/>
    <property type="match status" value="1"/>
</dbReference>
<protein>
    <recommendedName>
        <fullName evidence="3">catalase</fullName>
        <ecNumber evidence="3">1.11.1.6</ecNumber>
    </recommendedName>
</protein>
<keyword evidence="8" id="KW-0408">Iron</keyword>
<dbReference type="Pfam" id="PF06628">
    <property type="entry name" value="Catalase-rel"/>
    <property type="match status" value="1"/>
</dbReference>
<keyword evidence="12" id="KW-1185">Reference proteome</keyword>
<dbReference type="InterPro" id="IPR020835">
    <property type="entry name" value="Catalase_sf"/>
</dbReference>
<keyword evidence="6" id="KW-0479">Metal-binding</keyword>
<dbReference type="Gene3D" id="2.40.180.10">
    <property type="entry name" value="Catalase core domain"/>
    <property type="match status" value="1"/>
</dbReference>
<dbReference type="Gene3D" id="3.40.50.880">
    <property type="match status" value="1"/>
</dbReference>
<dbReference type="InterPro" id="IPR024712">
    <property type="entry name" value="Catalase_clade2"/>
</dbReference>
<dbReference type="Gene3D" id="1.20.1370.20">
    <property type="match status" value="1"/>
</dbReference>
<gene>
    <name evidence="11" type="ORF">K7432_012210</name>
</gene>
<dbReference type="InterPro" id="IPR011614">
    <property type="entry name" value="Catalase_core"/>
</dbReference>
<comment type="cofactor">
    <cofactor evidence="1">
        <name>heme</name>
        <dbReference type="ChEBI" id="CHEBI:30413"/>
    </cofactor>
</comment>
<feature type="domain" description="Catalase core" evidence="10">
    <location>
        <begin position="1"/>
        <end position="241"/>
    </location>
</feature>
<dbReference type="InterPro" id="IPR010582">
    <property type="entry name" value="Catalase_immune_responsive"/>
</dbReference>
<keyword evidence="9" id="KW-0376">Hydrogen peroxide</keyword>
<evidence type="ECO:0000256" key="7">
    <source>
        <dbReference type="ARBA" id="ARBA00023002"/>
    </source>
</evidence>
<evidence type="ECO:0000313" key="11">
    <source>
        <dbReference type="EMBL" id="KAK9700424.1"/>
    </source>
</evidence>
<keyword evidence="5" id="KW-0349">Heme</keyword>
<dbReference type="PROSITE" id="PS51402">
    <property type="entry name" value="CATALASE_3"/>
    <property type="match status" value="1"/>
</dbReference>
<keyword evidence="7" id="KW-0560">Oxidoreductase</keyword>
<dbReference type="InterPro" id="IPR029062">
    <property type="entry name" value="Class_I_gatase-like"/>
</dbReference>
<organism evidence="11 12">
    <name type="scientific">Basidiobolus ranarum</name>
    <dbReference type="NCBI Taxonomy" id="34480"/>
    <lineage>
        <taxon>Eukaryota</taxon>
        <taxon>Fungi</taxon>
        <taxon>Fungi incertae sedis</taxon>
        <taxon>Zoopagomycota</taxon>
        <taxon>Entomophthoromycotina</taxon>
        <taxon>Basidiobolomycetes</taxon>
        <taxon>Basidiobolales</taxon>
        <taxon>Basidiobolaceae</taxon>
        <taxon>Basidiobolus</taxon>
    </lineage>
</organism>
<evidence type="ECO:0000256" key="8">
    <source>
        <dbReference type="ARBA" id="ARBA00023004"/>
    </source>
</evidence>
<keyword evidence="4" id="KW-0575">Peroxidase</keyword>
<dbReference type="CDD" id="cd03132">
    <property type="entry name" value="GATase1_catalase"/>
    <property type="match status" value="1"/>
</dbReference>
<dbReference type="EMBL" id="JASJQH010007909">
    <property type="protein sequence ID" value="KAK9700424.1"/>
    <property type="molecule type" value="Genomic_DNA"/>
</dbReference>
<dbReference type="Proteomes" id="UP001479436">
    <property type="component" value="Unassembled WGS sequence"/>
</dbReference>